<name>A0A7S1SKP9_9CHLO</name>
<dbReference type="PRINTS" id="PR00625">
    <property type="entry name" value="JDOMAIN"/>
</dbReference>
<dbReference type="PROSITE" id="PS50076">
    <property type="entry name" value="DNAJ_2"/>
    <property type="match status" value="1"/>
</dbReference>
<dbReference type="Pfam" id="PF00684">
    <property type="entry name" value="DnaJ_CXXCXGXG"/>
    <property type="match status" value="1"/>
</dbReference>
<keyword evidence="4 5" id="KW-0862">Zinc</keyword>
<dbReference type="InterPro" id="IPR012724">
    <property type="entry name" value="DnaJ"/>
</dbReference>
<dbReference type="Gene3D" id="2.60.260.20">
    <property type="entry name" value="Urease metallochaperone UreE, N-terminal domain"/>
    <property type="match status" value="2"/>
</dbReference>
<keyword evidence="2" id="KW-0677">Repeat</keyword>
<dbReference type="Gene3D" id="1.10.287.110">
    <property type="entry name" value="DnaJ domain"/>
    <property type="match status" value="1"/>
</dbReference>
<evidence type="ECO:0000256" key="4">
    <source>
        <dbReference type="ARBA" id="ARBA00022833"/>
    </source>
</evidence>
<dbReference type="InterPro" id="IPR001623">
    <property type="entry name" value="DnaJ_domain"/>
</dbReference>
<evidence type="ECO:0000259" key="7">
    <source>
        <dbReference type="PROSITE" id="PS50076"/>
    </source>
</evidence>
<dbReference type="HAMAP" id="MF_01152">
    <property type="entry name" value="DnaJ"/>
    <property type="match status" value="1"/>
</dbReference>
<dbReference type="GO" id="GO:0030544">
    <property type="term" value="F:Hsp70 protein binding"/>
    <property type="evidence" value="ECO:0007669"/>
    <property type="project" value="InterPro"/>
</dbReference>
<feature type="domain" description="CR-type" evidence="8">
    <location>
        <begin position="149"/>
        <end position="233"/>
    </location>
</feature>
<dbReference type="InterPro" id="IPR044713">
    <property type="entry name" value="DNJA1/2-like"/>
</dbReference>
<dbReference type="CDD" id="cd06257">
    <property type="entry name" value="DnaJ"/>
    <property type="match status" value="1"/>
</dbReference>
<feature type="zinc finger region" description="CR-type" evidence="5">
    <location>
        <begin position="149"/>
        <end position="233"/>
    </location>
</feature>
<dbReference type="InterPro" id="IPR036869">
    <property type="entry name" value="J_dom_sf"/>
</dbReference>
<keyword evidence="1 5" id="KW-0479">Metal-binding</keyword>
<dbReference type="InterPro" id="IPR001305">
    <property type="entry name" value="HSP_DnaJ_Cys-rich_dom"/>
</dbReference>
<dbReference type="GO" id="GO:0008270">
    <property type="term" value="F:zinc ion binding"/>
    <property type="evidence" value="ECO:0007669"/>
    <property type="project" value="UniProtKB-KW"/>
</dbReference>
<evidence type="ECO:0000256" key="3">
    <source>
        <dbReference type="ARBA" id="ARBA00022771"/>
    </source>
</evidence>
<feature type="compositionally biased region" description="Basic and acidic residues" evidence="6">
    <location>
        <begin position="400"/>
        <end position="411"/>
    </location>
</feature>
<dbReference type="InterPro" id="IPR018253">
    <property type="entry name" value="DnaJ_domain_CS"/>
</dbReference>
<reference evidence="9" key="1">
    <citation type="submission" date="2021-01" db="EMBL/GenBank/DDBJ databases">
        <authorList>
            <person name="Corre E."/>
            <person name="Pelletier E."/>
            <person name="Niang G."/>
            <person name="Scheremetjew M."/>
            <person name="Finn R."/>
            <person name="Kale V."/>
            <person name="Holt S."/>
            <person name="Cochrane G."/>
            <person name="Meng A."/>
            <person name="Brown T."/>
            <person name="Cohen L."/>
        </authorList>
    </citation>
    <scope>NUCLEOTIDE SEQUENCE</scope>
    <source>
        <strain evidence="9">PLY429</strain>
    </source>
</reference>
<evidence type="ECO:0000256" key="6">
    <source>
        <dbReference type="SAM" id="MobiDB-lite"/>
    </source>
</evidence>
<dbReference type="SMART" id="SM00271">
    <property type="entry name" value="DnaJ"/>
    <property type="match status" value="1"/>
</dbReference>
<sequence>MFGGGFPFGGMPFGGMPGGMPEMPQRQKSDSTKYYELLGVNSNASAAELKKAHRKAAMQHHPDKGGDAETFRNINQAYDVLKDPEKREIYDKYGEDAIREGMADRGGGGGGMADIFDMFGGGGGGSRRERKAEDVMHRLKVSLEEMYNGATRKLSLSRNIKCVTCGGNGSKSGAPATCSQCHGGGTETLLRPLGPGMMQQIQQQCRKCRGSGRNVAPGDECNDCRSKGLKSEKHVFEVNIEKGMKNGQRIVLRGEAGVGNDPTVEPGNVVFQLEQKEHDSFKRVGDDLFLVHQLPLVDALCGGKIVFTQLDGRKLMIESKPGEVVKQDDWVCIEDEGMPHHTQPFMKGNMYVRFEVKFPEKLDAGLCAKLAEILPGDAGPSASDLEDAEEHDMKVVDIEEELKGRARERRSGAAYNSDSDEEGGPGGQRVQCAQQ</sequence>
<dbReference type="Gene3D" id="2.10.230.10">
    <property type="entry name" value="Heat shock protein DnaJ, cysteine-rich domain"/>
    <property type="match status" value="1"/>
</dbReference>
<dbReference type="GO" id="GO:0051082">
    <property type="term" value="F:unfolded protein binding"/>
    <property type="evidence" value="ECO:0007669"/>
    <property type="project" value="InterPro"/>
</dbReference>
<evidence type="ECO:0000256" key="5">
    <source>
        <dbReference type="PROSITE-ProRule" id="PRU00546"/>
    </source>
</evidence>
<gene>
    <name evidence="9" type="ORF">TCHU04912_LOCUS4149</name>
</gene>
<dbReference type="AlphaFoldDB" id="A0A7S1SKP9"/>
<dbReference type="SUPFAM" id="SSF57938">
    <property type="entry name" value="DnaJ/Hsp40 cysteine-rich domain"/>
    <property type="match status" value="1"/>
</dbReference>
<dbReference type="GO" id="GO:0005524">
    <property type="term" value="F:ATP binding"/>
    <property type="evidence" value="ECO:0007669"/>
    <property type="project" value="InterPro"/>
</dbReference>
<dbReference type="PROSITE" id="PS00636">
    <property type="entry name" value="DNAJ_1"/>
    <property type="match status" value="1"/>
</dbReference>
<dbReference type="FunFam" id="2.60.260.20:FF:000003">
    <property type="entry name" value="DnaJ subfamily A member 2"/>
    <property type="match status" value="1"/>
</dbReference>
<proteinExistence type="inferred from homology"/>
<dbReference type="PROSITE" id="PS51188">
    <property type="entry name" value="ZF_CR"/>
    <property type="match status" value="1"/>
</dbReference>
<dbReference type="Pfam" id="PF00226">
    <property type="entry name" value="DnaJ"/>
    <property type="match status" value="1"/>
</dbReference>
<dbReference type="EMBL" id="HBGG01008241">
    <property type="protein sequence ID" value="CAD9201916.1"/>
    <property type="molecule type" value="Transcribed_RNA"/>
</dbReference>
<dbReference type="SUPFAM" id="SSF46565">
    <property type="entry name" value="Chaperone J-domain"/>
    <property type="match status" value="1"/>
</dbReference>
<dbReference type="Pfam" id="PF01556">
    <property type="entry name" value="DnaJ_C"/>
    <property type="match status" value="1"/>
</dbReference>
<feature type="domain" description="J" evidence="7">
    <location>
        <begin position="33"/>
        <end position="94"/>
    </location>
</feature>
<evidence type="ECO:0000259" key="8">
    <source>
        <dbReference type="PROSITE" id="PS51188"/>
    </source>
</evidence>
<accession>A0A7S1SKP9</accession>
<organism evidence="9">
    <name type="scientific">Tetraselmis chuii</name>
    <dbReference type="NCBI Taxonomy" id="63592"/>
    <lineage>
        <taxon>Eukaryota</taxon>
        <taxon>Viridiplantae</taxon>
        <taxon>Chlorophyta</taxon>
        <taxon>core chlorophytes</taxon>
        <taxon>Chlorodendrophyceae</taxon>
        <taxon>Chlorodendrales</taxon>
        <taxon>Chlorodendraceae</taxon>
        <taxon>Tetraselmis</taxon>
    </lineage>
</organism>
<dbReference type="GO" id="GO:0009408">
    <property type="term" value="P:response to heat"/>
    <property type="evidence" value="ECO:0007669"/>
    <property type="project" value="InterPro"/>
</dbReference>
<dbReference type="FunFam" id="2.10.230.10:FF:000001">
    <property type="entry name" value="DnaJ subfamily A member 2"/>
    <property type="match status" value="1"/>
</dbReference>
<dbReference type="SUPFAM" id="SSF49493">
    <property type="entry name" value="HSP40/DnaJ peptide-binding domain"/>
    <property type="match status" value="2"/>
</dbReference>
<dbReference type="CDD" id="cd10747">
    <property type="entry name" value="DnaJ_C"/>
    <property type="match status" value="1"/>
</dbReference>
<evidence type="ECO:0000256" key="2">
    <source>
        <dbReference type="ARBA" id="ARBA00022737"/>
    </source>
</evidence>
<feature type="region of interest" description="Disordered" evidence="6">
    <location>
        <begin position="400"/>
        <end position="435"/>
    </location>
</feature>
<dbReference type="InterPro" id="IPR002939">
    <property type="entry name" value="DnaJ_C"/>
</dbReference>
<evidence type="ECO:0000313" key="9">
    <source>
        <dbReference type="EMBL" id="CAD9201916.1"/>
    </source>
</evidence>
<dbReference type="CDD" id="cd10719">
    <property type="entry name" value="DnaJ_zf"/>
    <property type="match status" value="1"/>
</dbReference>
<evidence type="ECO:0000256" key="1">
    <source>
        <dbReference type="ARBA" id="ARBA00022723"/>
    </source>
</evidence>
<dbReference type="PANTHER" id="PTHR43888">
    <property type="entry name" value="DNAJ-LIKE-2, ISOFORM A-RELATED"/>
    <property type="match status" value="1"/>
</dbReference>
<dbReference type="InterPro" id="IPR008971">
    <property type="entry name" value="HSP40/DnaJ_pept-bd"/>
</dbReference>
<dbReference type="InterPro" id="IPR036410">
    <property type="entry name" value="HSP_DnaJ_Cys-rich_dom_sf"/>
</dbReference>
<protein>
    <submittedName>
        <fullName evidence="9">Uncharacterized protein</fullName>
    </submittedName>
</protein>
<dbReference type="GO" id="GO:0006457">
    <property type="term" value="P:protein folding"/>
    <property type="evidence" value="ECO:0007669"/>
    <property type="project" value="InterPro"/>
</dbReference>
<keyword evidence="3 5" id="KW-0863">Zinc-finger</keyword>